<keyword evidence="1" id="KW-1133">Transmembrane helix</keyword>
<dbReference type="Gene3D" id="1.20.120.1770">
    <property type="match status" value="1"/>
</dbReference>
<evidence type="ECO:0000259" key="4">
    <source>
        <dbReference type="Pfam" id="PF10355"/>
    </source>
</evidence>
<reference evidence="5 6" key="1">
    <citation type="journal article" date="2016" name="Mol. Biol. Evol.">
        <title>Comparative Genomics of Early-Diverging Mushroom-Forming Fungi Provides Insights into the Origins of Lignocellulose Decay Capabilities.</title>
        <authorList>
            <person name="Nagy L.G."/>
            <person name="Riley R."/>
            <person name="Tritt A."/>
            <person name="Adam C."/>
            <person name="Daum C."/>
            <person name="Floudas D."/>
            <person name="Sun H."/>
            <person name="Yadav J.S."/>
            <person name="Pangilinan J."/>
            <person name="Larsson K.H."/>
            <person name="Matsuura K."/>
            <person name="Barry K."/>
            <person name="Labutti K."/>
            <person name="Kuo R."/>
            <person name="Ohm R.A."/>
            <person name="Bhattacharya S.S."/>
            <person name="Shirouzu T."/>
            <person name="Yoshinaga Y."/>
            <person name="Martin F.M."/>
            <person name="Grigoriev I.V."/>
            <person name="Hibbett D.S."/>
        </authorList>
    </citation>
    <scope>NUCLEOTIDE SEQUENCE [LARGE SCALE GENOMIC DNA]</scope>
    <source>
        <strain evidence="5 6">HHB10207 ss-3</strain>
    </source>
</reference>
<sequence length="457" mass="50861">MLLNTQRWLPLTLLPFLLLPVLAHEHHDTISDEDLNKPIDSILYMHMGLQALVWGVIFPVAGMVFGIVRHRLHVPLQILGFVLTIGGYILGHSHGGRAFPASIHGRTASLLYFPIALQFGLGVYLKLHIHEGTYFRKIAVKAHGIVGASYPILGWVQMLFGALTLGGYCHGGHLGQCLAHYIMGSSFIGYGVLMTLILVVGRGWVPGSSYSPEWWDSWVITLWKFSSIRAVNTFTEHRGAHWSHKDMQHTSLGVLWWAGGILGIWTSRKRQRSVVPAIIVMITGWAMSAHTQATETSTKIHTTFGVTLMSAGLVRLIEVGFGFVFPPSEGEDTLDRTSTIRPFQHLPPFLLVAAGLLFMSATDEELEFIDKVGMDHVTYTLIMFSWAFFIYFYVNVLVYLYTNTGRNAGSEKPSEGYYKLVANGSRHASDEAGRDSLHDGTIFEMSTVVDDDAEEIK</sequence>
<evidence type="ECO:0000313" key="5">
    <source>
        <dbReference type="EMBL" id="KZT33988.1"/>
    </source>
</evidence>
<feature type="domain" description="Protein YTP1-like C-terminal" evidence="4">
    <location>
        <begin position="154"/>
        <end position="401"/>
    </location>
</feature>
<dbReference type="PANTHER" id="PTHR31685">
    <property type="entry name" value="INTEGRAL MEMBRANE PROTEIN (AFU_ORTHOLOGUE AFUA_6G12730)-RELATED"/>
    <property type="match status" value="1"/>
</dbReference>
<evidence type="ECO:0000256" key="2">
    <source>
        <dbReference type="SAM" id="SignalP"/>
    </source>
</evidence>
<organism evidence="5 6">
    <name type="scientific">Sistotremastrum suecicum HHB10207 ss-3</name>
    <dbReference type="NCBI Taxonomy" id="1314776"/>
    <lineage>
        <taxon>Eukaryota</taxon>
        <taxon>Fungi</taxon>
        <taxon>Dikarya</taxon>
        <taxon>Basidiomycota</taxon>
        <taxon>Agaricomycotina</taxon>
        <taxon>Agaricomycetes</taxon>
        <taxon>Sistotremastrales</taxon>
        <taxon>Sistotremastraceae</taxon>
        <taxon>Sistotremastrum</taxon>
    </lineage>
</organism>
<dbReference type="EMBL" id="KV428206">
    <property type="protein sequence ID" value="KZT33988.1"/>
    <property type="molecule type" value="Genomic_DNA"/>
</dbReference>
<feature type="domain" description="DUF2427" evidence="3">
    <location>
        <begin position="34"/>
        <end position="128"/>
    </location>
</feature>
<feature type="transmembrane region" description="Helical" evidence="1">
    <location>
        <begin position="178"/>
        <end position="200"/>
    </location>
</feature>
<feature type="transmembrane region" description="Helical" evidence="1">
    <location>
        <begin position="274"/>
        <end position="292"/>
    </location>
</feature>
<dbReference type="Proteomes" id="UP000076798">
    <property type="component" value="Unassembled WGS sequence"/>
</dbReference>
<keyword evidence="1" id="KW-0812">Transmembrane</keyword>
<feature type="transmembrane region" description="Helical" evidence="1">
    <location>
        <begin position="346"/>
        <end position="362"/>
    </location>
</feature>
<dbReference type="STRING" id="1314776.A0A165Z6H9"/>
<proteinExistence type="predicted"/>
<feature type="chain" id="PRO_5007869805" description="Protein YTP1-like C-terminal domain-containing protein" evidence="2">
    <location>
        <begin position="24"/>
        <end position="457"/>
    </location>
</feature>
<feature type="transmembrane region" description="Helical" evidence="1">
    <location>
        <begin position="304"/>
        <end position="325"/>
    </location>
</feature>
<feature type="transmembrane region" description="Helical" evidence="1">
    <location>
        <begin position="110"/>
        <end position="127"/>
    </location>
</feature>
<dbReference type="Pfam" id="PF10348">
    <property type="entry name" value="DUF2427"/>
    <property type="match status" value="1"/>
</dbReference>
<dbReference type="InterPro" id="IPR018827">
    <property type="entry name" value="YTP1_C"/>
</dbReference>
<name>A0A165Z6H9_9AGAM</name>
<feature type="transmembrane region" description="Helical" evidence="1">
    <location>
        <begin position="382"/>
        <end position="402"/>
    </location>
</feature>
<feature type="transmembrane region" description="Helical" evidence="1">
    <location>
        <begin position="148"/>
        <end position="166"/>
    </location>
</feature>
<evidence type="ECO:0000259" key="3">
    <source>
        <dbReference type="Pfam" id="PF10348"/>
    </source>
</evidence>
<gene>
    <name evidence="5" type="ORF">SISSUDRAFT_992410</name>
</gene>
<dbReference type="InterPro" id="IPR018825">
    <property type="entry name" value="DUF2427"/>
</dbReference>
<evidence type="ECO:0000313" key="6">
    <source>
        <dbReference type="Proteomes" id="UP000076798"/>
    </source>
</evidence>
<dbReference type="PANTHER" id="PTHR31685:SF2">
    <property type="entry name" value="PROTEIN YTP1"/>
    <property type="match status" value="1"/>
</dbReference>
<protein>
    <recommendedName>
        <fullName evidence="7">Protein YTP1-like C-terminal domain-containing protein</fullName>
    </recommendedName>
</protein>
<keyword evidence="2" id="KW-0732">Signal</keyword>
<feature type="transmembrane region" description="Helical" evidence="1">
    <location>
        <begin position="47"/>
        <end position="67"/>
    </location>
</feature>
<dbReference type="AlphaFoldDB" id="A0A165Z6H9"/>
<accession>A0A165Z6H9</accession>
<dbReference type="OrthoDB" id="4137487at2759"/>
<evidence type="ECO:0008006" key="7">
    <source>
        <dbReference type="Google" id="ProtNLM"/>
    </source>
</evidence>
<evidence type="ECO:0000256" key="1">
    <source>
        <dbReference type="SAM" id="Phobius"/>
    </source>
</evidence>
<keyword evidence="1" id="KW-0472">Membrane</keyword>
<dbReference type="Pfam" id="PF10355">
    <property type="entry name" value="Ytp1"/>
    <property type="match status" value="1"/>
</dbReference>
<feature type="transmembrane region" description="Helical" evidence="1">
    <location>
        <begin position="74"/>
        <end position="90"/>
    </location>
</feature>
<keyword evidence="6" id="KW-1185">Reference proteome</keyword>
<dbReference type="CDD" id="cd08760">
    <property type="entry name" value="Cyt_b561_FRRS1_like"/>
    <property type="match status" value="1"/>
</dbReference>
<feature type="signal peptide" evidence="2">
    <location>
        <begin position="1"/>
        <end position="23"/>
    </location>
</feature>